<dbReference type="InterPro" id="IPR011300">
    <property type="entry name" value="PTS_IIBC"/>
</dbReference>
<organism evidence="15 16">
    <name type="scientific">Clostridium butyricum</name>
    <dbReference type="NCBI Taxonomy" id="1492"/>
    <lineage>
        <taxon>Bacteria</taxon>
        <taxon>Bacillati</taxon>
        <taxon>Bacillota</taxon>
        <taxon>Clostridia</taxon>
        <taxon>Eubacteriales</taxon>
        <taxon>Clostridiaceae</taxon>
        <taxon>Clostridium</taxon>
    </lineage>
</organism>
<comment type="subcellular location">
    <subcellularLocation>
        <location evidence="1">Cell membrane</location>
        <topology evidence="1">Multi-pass membrane protein</topology>
    </subcellularLocation>
</comment>
<keyword evidence="9 12" id="KW-1133">Transmembrane helix</keyword>
<keyword evidence="3" id="KW-1003">Cell membrane</keyword>
<evidence type="ECO:0000256" key="4">
    <source>
        <dbReference type="ARBA" id="ARBA00022597"/>
    </source>
</evidence>
<dbReference type="PROSITE" id="PS01035">
    <property type="entry name" value="PTS_EIIB_TYPE_1_CYS"/>
    <property type="match status" value="1"/>
</dbReference>
<dbReference type="GO" id="GO:0016301">
    <property type="term" value="F:kinase activity"/>
    <property type="evidence" value="ECO:0007669"/>
    <property type="project" value="UniProtKB-KW"/>
</dbReference>
<feature type="active site" description="Phosphocysteine intermediate; for EIIB activity" evidence="11">
    <location>
        <position position="495"/>
    </location>
</feature>
<dbReference type="PROSITE" id="PS51098">
    <property type="entry name" value="PTS_EIIB_TYPE_1"/>
    <property type="match status" value="1"/>
</dbReference>
<feature type="transmembrane region" description="Helical" evidence="12">
    <location>
        <begin position="182"/>
        <end position="205"/>
    </location>
</feature>
<keyword evidence="7 12" id="KW-0812">Transmembrane</keyword>
<gene>
    <name evidence="15" type="ORF">AWN73_05350</name>
</gene>
<feature type="transmembrane region" description="Helical" evidence="12">
    <location>
        <begin position="142"/>
        <end position="161"/>
    </location>
</feature>
<evidence type="ECO:0000259" key="13">
    <source>
        <dbReference type="PROSITE" id="PS51098"/>
    </source>
</evidence>
<evidence type="ECO:0000256" key="2">
    <source>
        <dbReference type="ARBA" id="ARBA00022448"/>
    </source>
</evidence>
<feature type="transmembrane region" description="Helical" evidence="12">
    <location>
        <begin position="345"/>
        <end position="365"/>
    </location>
</feature>
<dbReference type="PANTHER" id="PTHR30009:SF8">
    <property type="entry name" value="PTS SYSTEM, IIBC COMPONENT"/>
    <property type="match status" value="1"/>
</dbReference>
<dbReference type="Gene3D" id="3.30.1360.60">
    <property type="entry name" value="Glucose permease domain IIB"/>
    <property type="match status" value="1"/>
</dbReference>
<evidence type="ECO:0000256" key="9">
    <source>
        <dbReference type="ARBA" id="ARBA00022989"/>
    </source>
</evidence>
<dbReference type="InterPro" id="IPR003352">
    <property type="entry name" value="PTS_EIIC"/>
</dbReference>
<reference evidence="15 16" key="1">
    <citation type="submission" date="2016-01" db="EMBL/GenBank/DDBJ databases">
        <title>Characterization of the Clostridium difficile lineages that are prevalent in Hong Kong and China.</title>
        <authorList>
            <person name="Kwok J.S.-L."/>
            <person name="Lam W.-Y."/>
            <person name="Ip M."/>
            <person name="Chan T.-F."/>
            <person name="Hawkey P.M."/>
            <person name="Tsui S.K.-W."/>
        </authorList>
    </citation>
    <scope>NUCLEOTIDE SEQUENCE [LARGE SCALE GENOMIC DNA]</scope>
    <source>
        <strain evidence="15 16">300064</strain>
    </source>
</reference>
<dbReference type="InterPro" id="IPR050429">
    <property type="entry name" value="PTS_Glucose_EIICBA"/>
</dbReference>
<dbReference type="InterPro" id="IPR013013">
    <property type="entry name" value="PTS_EIIC_1"/>
</dbReference>
<comment type="caution">
    <text evidence="15">The sequence shown here is derived from an EMBL/GenBank/DDBJ whole genome shotgun (WGS) entry which is preliminary data.</text>
</comment>
<evidence type="ECO:0000259" key="14">
    <source>
        <dbReference type="PROSITE" id="PS51103"/>
    </source>
</evidence>
<dbReference type="AlphaFoldDB" id="A0A2S7F5R8"/>
<evidence type="ECO:0000313" key="15">
    <source>
        <dbReference type="EMBL" id="PPV12256.1"/>
    </source>
</evidence>
<feature type="transmembrane region" description="Helical" evidence="12">
    <location>
        <begin position="88"/>
        <end position="108"/>
    </location>
</feature>
<keyword evidence="6" id="KW-0598">Phosphotransferase system</keyword>
<sequence length="551" mass="59366">MGNSKGKLFSFEFWQKFGKALMVVVAVMPAAGLMICIGKLIGMCGDLSLLKTVANVVEQLGWGIIGNLHVLFAVAIGGSWAKERAGGAFAALIAFILINLTTGSIFGVTSDMLSEPNATVTSLFGQNLIVGNYFTSILGNPALNMGVFVGIISGFLGASLYNKYYNFNKLPNALSFFNGKRFVPFVVIAGSVVTAIILAIVWPFAQSGLNAFGMWLAKSKDTAPIISPFIYGCLERLLLPFGLHHMLTIPVNYTELGGVYTVMTGANAGSIISGQDPLWYAWISDLINLKGAGDTAAYNNLLATVTPARFKFGQVILSSASLIGAALAMYRNVDEDKKKKYKSMFLSAGLAVFLTGVTEPLEFMFMFVSPILYGIYAVIAGIGFAVADLINVRIQAFGFVEFLTRIPMFAKAGIIMDVVNFVICAVIFFGLNYFVFNFLIKKLNLATPGRRGNYIEDEEETGKEAAVTKVSGNDLAVKIISLLGEKDNIVDVDACMTRLRVTVKDKALVAGEKEWKQNGAMGLVVKDKGIQAIYGPKADVLKSDIQDILGV</sequence>
<name>A0A2S7F5R8_CLOBU</name>
<keyword evidence="4" id="KW-0762">Sugar transport</keyword>
<feature type="domain" description="PTS EIIC type-1" evidence="14">
    <location>
        <begin position="8"/>
        <end position="452"/>
    </location>
</feature>
<dbReference type="GO" id="GO:0090563">
    <property type="term" value="F:protein-phosphocysteine-sugar phosphotransferase activity"/>
    <property type="evidence" value="ECO:0007669"/>
    <property type="project" value="TreeGrafter"/>
</dbReference>
<proteinExistence type="predicted"/>
<dbReference type="Pfam" id="PF00367">
    <property type="entry name" value="PTS_EIIB"/>
    <property type="match status" value="1"/>
</dbReference>
<dbReference type="InterPro" id="IPR036878">
    <property type="entry name" value="Glu_permease_IIB"/>
</dbReference>
<evidence type="ECO:0000256" key="5">
    <source>
        <dbReference type="ARBA" id="ARBA00022679"/>
    </source>
</evidence>
<evidence type="ECO:0000256" key="6">
    <source>
        <dbReference type="ARBA" id="ARBA00022683"/>
    </source>
</evidence>
<feature type="transmembrane region" description="Helical" evidence="12">
    <location>
        <begin position="413"/>
        <end position="436"/>
    </location>
</feature>
<dbReference type="CDD" id="cd00212">
    <property type="entry name" value="PTS_IIB_glc"/>
    <property type="match status" value="1"/>
</dbReference>
<dbReference type="GO" id="GO:0005886">
    <property type="term" value="C:plasma membrane"/>
    <property type="evidence" value="ECO:0007669"/>
    <property type="project" value="UniProtKB-SubCell"/>
</dbReference>
<dbReference type="PANTHER" id="PTHR30009">
    <property type="entry name" value="CYTOCHROME C-TYPE SYNTHESIS PROTEIN AND PTS TRANSMEMBRANE COMPONENT"/>
    <property type="match status" value="1"/>
</dbReference>
<dbReference type="InterPro" id="IPR018113">
    <property type="entry name" value="PTrfase_EIIB_Cys"/>
</dbReference>
<dbReference type="SUPFAM" id="SSF55604">
    <property type="entry name" value="Glucose permease domain IIB"/>
    <property type="match status" value="1"/>
</dbReference>
<accession>A0A2S7F5R8</accession>
<feature type="transmembrane region" description="Helical" evidence="12">
    <location>
        <begin position="312"/>
        <end position="333"/>
    </location>
</feature>
<dbReference type="Proteomes" id="UP000238081">
    <property type="component" value="Unassembled WGS sequence"/>
</dbReference>
<keyword evidence="8" id="KW-0418">Kinase</keyword>
<feature type="transmembrane region" description="Helical" evidence="12">
    <location>
        <begin position="61"/>
        <end position="81"/>
    </location>
</feature>
<evidence type="ECO:0000256" key="12">
    <source>
        <dbReference type="SAM" id="Phobius"/>
    </source>
</evidence>
<evidence type="ECO:0000256" key="11">
    <source>
        <dbReference type="PROSITE-ProRule" id="PRU00421"/>
    </source>
</evidence>
<feature type="transmembrane region" description="Helical" evidence="12">
    <location>
        <begin position="20"/>
        <end position="41"/>
    </location>
</feature>
<dbReference type="NCBIfam" id="TIGR02003">
    <property type="entry name" value="PTS-II-BC-unk1"/>
    <property type="match status" value="1"/>
</dbReference>
<dbReference type="GO" id="GO:0009401">
    <property type="term" value="P:phosphoenolpyruvate-dependent sugar phosphotransferase system"/>
    <property type="evidence" value="ECO:0007669"/>
    <property type="project" value="UniProtKB-KW"/>
</dbReference>
<dbReference type="InterPro" id="IPR001996">
    <property type="entry name" value="PTS_IIB_1"/>
</dbReference>
<evidence type="ECO:0000256" key="1">
    <source>
        <dbReference type="ARBA" id="ARBA00004651"/>
    </source>
</evidence>
<feature type="transmembrane region" description="Helical" evidence="12">
    <location>
        <begin position="371"/>
        <end position="392"/>
    </location>
</feature>
<evidence type="ECO:0000313" key="16">
    <source>
        <dbReference type="Proteomes" id="UP000238081"/>
    </source>
</evidence>
<dbReference type="EMBL" id="LRDH01000151">
    <property type="protein sequence ID" value="PPV12256.1"/>
    <property type="molecule type" value="Genomic_DNA"/>
</dbReference>
<dbReference type="Pfam" id="PF02378">
    <property type="entry name" value="PTS_EIIC"/>
    <property type="match status" value="1"/>
</dbReference>
<evidence type="ECO:0000256" key="7">
    <source>
        <dbReference type="ARBA" id="ARBA00022692"/>
    </source>
</evidence>
<dbReference type="RefSeq" id="WP_043664969.1">
    <property type="nucleotide sequence ID" value="NZ_JSEG01000014.1"/>
</dbReference>
<protein>
    <submittedName>
        <fullName evidence="15">PTS transporter subunit IICB</fullName>
    </submittedName>
</protein>
<evidence type="ECO:0000256" key="3">
    <source>
        <dbReference type="ARBA" id="ARBA00022475"/>
    </source>
</evidence>
<keyword evidence="10 12" id="KW-0472">Membrane</keyword>
<keyword evidence="2" id="KW-0813">Transport</keyword>
<dbReference type="GO" id="GO:0008982">
    <property type="term" value="F:protein-N(PI)-phosphohistidine-sugar phosphotransferase activity"/>
    <property type="evidence" value="ECO:0007669"/>
    <property type="project" value="InterPro"/>
</dbReference>
<evidence type="ECO:0000256" key="8">
    <source>
        <dbReference type="ARBA" id="ARBA00022777"/>
    </source>
</evidence>
<evidence type="ECO:0000256" key="10">
    <source>
        <dbReference type="ARBA" id="ARBA00023136"/>
    </source>
</evidence>
<dbReference type="NCBIfam" id="TIGR00826">
    <property type="entry name" value="EIIB_glc"/>
    <property type="match status" value="1"/>
</dbReference>
<feature type="domain" description="PTS EIIB type-1" evidence="13">
    <location>
        <begin position="473"/>
        <end position="551"/>
    </location>
</feature>
<keyword evidence="5" id="KW-0808">Transferase</keyword>
<dbReference type="PROSITE" id="PS51103">
    <property type="entry name" value="PTS_EIIC_TYPE_1"/>
    <property type="match status" value="1"/>
</dbReference>